<sequence>MRDTGYVGGFRGAVLMSVAALTIACAGCGVPTGDSGAEGQDPRPIDTGQTEDTENTASGTTPGPETTGEVRPASTRVEVGTLATGLRVPWSFAFLPDGDALVTERDSGRLLRVSPSGDVREIQTLPEGGDGEGGLLGVAVSPEYERDRYVYAYTTTETDNRVVRFRIGEEPEPILTGIPVNSYHNGGRIEFGPDDKLYVTTGDAGDTSNSQDQSSLGGKILRVNPDGSVPGDNPFPGSPVYSYGHRNVQGLAWDADGQLFASEFGQDTWDEANRIEAGDNYGWPEVEGEGGEDRGFVDPITVWPTSEASPSGAEILVDGAIPQWEGDLFVTALRGESLWRLELDDRGNVTGRERLLDGEVGRVRDVAQAPDGSLWVSTSNHDSYGNPVSEDDDRIFRLAPDRG</sequence>
<dbReference type="InterPro" id="IPR012938">
    <property type="entry name" value="Glc/Sorbosone_DH"/>
</dbReference>
<dbReference type="Proteomes" id="UP000501452">
    <property type="component" value="Chromosome"/>
</dbReference>
<dbReference type="PROSITE" id="PS51257">
    <property type="entry name" value="PROKAR_LIPOPROTEIN"/>
    <property type="match status" value="1"/>
</dbReference>
<feature type="compositionally biased region" description="Polar residues" evidence="1">
    <location>
        <begin position="206"/>
        <end position="216"/>
    </location>
</feature>
<gene>
    <name evidence="4" type="ORF">GBA63_13470</name>
</gene>
<evidence type="ECO:0000313" key="4">
    <source>
        <dbReference type="EMBL" id="QIN83531.1"/>
    </source>
</evidence>
<dbReference type="InterPro" id="IPR011042">
    <property type="entry name" value="6-blade_b-propeller_TolB-like"/>
</dbReference>
<dbReference type="Pfam" id="PF07995">
    <property type="entry name" value="GSDH"/>
    <property type="match status" value="1"/>
</dbReference>
<dbReference type="PANTHER" id="PTHR19328">
    <property type="entry name" value="HEDGEHOG-INTERACTING PROTEIN"/>
    <property type="match status" value="1"/>
</dbReference>
<dbReference type="KEGG" id="rub:GBA63_13470"/>
<keyword evidence="2" id="KW-0732">Signal</keyword>
<dbReference type="AlphaFoldDB" id="A0A6G8QAN8"/>
<reference evidence="4 5" key="1">
    <citation type="submission" date="2019-10" db="EMBL/GenBank/DDBJ databases">
        <title>Rubrobacter sp nov SCSIO 52090 isolated from a deep-sea sediment in the South China Sea.</title>
        <authorList>
            <person name="Chen R.W."/>
        </authorList>
    </citation>
    <scope>NUCLEOTIDE SEQUENCE [LARGE SCALE GENOMIC DNA]</scope>
    <source>
        <strain evidence="4 5">SCSIO 52909</strain>
    </source>
</reference>
<dbReference type="PANTHER" id="PTHR19328:SF13">
    <property type="entry name" value="HIPL1 PROTEIN"/>
    <property type="match status" value="1"/>
</dbReference>
<feature type="domain" description="Glucose/Sorbosone dehydrogenase" evidence="3">
    <location>
        <begin position="87"/>
        <end position="382"/>
    </location>
</feature>
<dbReference type="EMBL" id="CP045119">
    <property type="protein sequence ID" value="QIN83531.1"/>
    <property type="molecule type" value="Genomic_DNA"/>
</dbReference>
<evidence type="ECO:0000259" key="3">
    <source>
        <dbReference type="Pfam" id="PF07995"/>
    </source>
</evidence>
<evidence type="ECO:0000313" key="5">
    <source>
        <dbReference type="Proteomes" id="UP000501452"/>
    </source>
</evidence>
<keyword evidence="5" id="KW-1185">Reference proteome</keyword>
<organism evidence="4 5">
    <name type="scientific">Rubrobacter tropicus</name>
    <dbReference type="NCBI Taxonomy" id="2653851"/>
    <lineage>
        <taxon>Bacteria</taxon>
        <taxon>Bacillati</taxon>
        <taxon>Actinomycetota</taxon>
        <taxon>Rubrobacteria</taxon>
        <taxon>Rubrobacterales</taxon>
        <taxon>Rubrobacteraceae</taxon>
        <taxon>Rubrobacter</taxon>
    </lineage>
</organism>
<protein>
    <submittedName>
        <fullName evidence="4">PQQ-dependent sugar dehydrogenase</fullName>
    </submittedName>
</protein>
<proteinExistence type="predicted"/>
<name>A0A6G8QAN8_9ACTN</name>
<dbReference type="InterPro" id="IPR011041">
    <property type="entry name" value="Quinoprot_gluc/sorb_DH_b-prop"/>
</dbReference>
<evidence type="ECO:0000256" key="1">
    <source>
        <dbReference type="SAM" id="MobiDB-lite"/>
    </source>
</evidence>
<feature type="signal peptide" evidence="2">
    <location>
        <begin position="1"/>
        <end position="26"/>
    </location>
</feature>
<dbReference type="Gene3D" id="2.120.10.30">
    <property type="entry name" value="TolB, C-terminal domain"/>
    <property type="match status" value="1"/>
</dbReference>
<feature type="compositionally biased region" description="Low complexity" evidence="1">
    <location>
        <begin position="59"/>
        <end position="69"/>
    </location>
</feature>
<evidence type="ECO:0000256" key="2">
    <source>
        <dbReference type="SAM" id="SignalP"/>
    </source>
</evidence>
<feature type="region of interest" description="Disordered" evidence="1">
    <location>
        <begin position="33"/>
        <end position="72"/>
    </location>
</feature>
<feature type="region of interest" description="Disordered" evidence="1">
    <location>
        <begin position="202"/>
        <end position="232"/>
    </location>
</feature>
<accession>A0A6G8QAN8</accession>
<dbReference type="SUPFAM" id="SSF50952">
    <property type="entry name" value="Soluble quinoprotein glucose dehydrogenase"/>
    <property type="match status" value="1"/>
</dbReference>
<dbReference type="RefSeq" id="WP_166176907.1">
    <property type="nucleotide sequence ID" value="NZ_CP045119.1"/>
</dbReference>
<feature type="chain" id="PRO_5039627618" evidence="2">
    <location>
        <begin position="27"/>
        <end position="403"/>
    </location>
</feature>